<feature type="transmembrane region" description="Helical" evidence="1">
    <location>
        <begin position="36"/>
        <end position="56"/>
    </location>
</feature>
<reference evidence="3" key="1">
    <citation type="submission" date="2017-08" db="EMBL/GenBank/DDBJ databases">
        <authorList>
            <person name="Huang Z."/>
        </authorList>
    </citation>
    <scope>NUCLEOTIDE SEQUENCE [LARGE SCALE GENOMIC DNA]</scope>
    <source>
        <strain evidence="3">SA5d-4</strain>
    </source>
</reference>
<sequence>MTIVILILLLLSWVFLHLFTKNNLSILGFTPVRKRLIQLIIGFFIYGLICASLQFIDSLLFSHIEWKLNPEITINDIFALLWGY</sequence>
<evidence type="ECO:0000313" key="3">
    <source>
        <dbReference type="Proteomes" id="UP000217083"/>
    </source>
</evidence>
<dbReference type="AlphaFoldDB" id="A0A263BV06"/>
<evidence type="ECO:0000313" key="2">
    <source>
        <dbReference type="EMBL" id="OZM57581.1"/>
    </source>
</evidence>
<dbReference type="RefSeq" id="WP_094922343.1">
    <property type="nucleotide sequence ID" value="NZ_NPIA01000002.1"/>
</dbReference>
<proteinExistence type="predicted"/>
<dbReference type="Proteomes" id="UP000217083">
    <property type="component" value="Unassembled WGS sequence"/>
</dbReference>
<keyword evidence="1" id="KW-1133">Transmembrane helix</keyword>
<reference evidence="2 3" key="2">
    <citation type="submission" date="2017-09" db="EMBL/GenBank/DDBJ databases">
        <title>Bacillus patelloidae sp. nov., isolated from the intestinal tract of a marine limpet.</title>
        <authorList>
            <person name="Liu R."/>
            <person name="Dong C."/>
            <person name="Shao Z."/>
        </authorList>
    </citation>
    <scope>NUCLEOTIDE SEQUENCE [LARGE SCALE GENOMIC DNA]</scope>
    <source>
        <strain evidence="2 3">SA5d-4</strain>
    </source>
</reference>
<gene>
    <name evidence="2" type="ORF">CIB95_04205</name>
</gene>
<keyword evidence="3" id="KW-1185">Reference proteome</keyword>
<accession>A0A263BV06</accession>
<protein>
    <submittedName>
        <fullName evidence="2">Uncharacterized protein</fullName>
    </submittedName>
</protein>
<evidence type="ECO:0000256" key="1">
    <source>
        <dbReference type="SAM" id="Phobius"/>
    </source>
</evidence>
<organism evidence="2 3">
    <name type="scientific">Lottiidibacillus patelloidae</name>
    <dbReference type="NCBI Taxonomy" id="2670334"/>
    <lineage>
        <taxon>Bacteria</taxon>
        <taxon>Bacillati</taxon>
        <taxon>Bacillota</taxon>
        <taxon>Bacilli</taxon>
        <taxon>Bacillales</taxon>
        <taxon>Bacillaceae</taxon>
        <taxon>Lottiidibacillus</taxon>
    </lineage>
</organism>
<keyword evidence="1" id="KW-0472">Membrane</keyword>
<keyword evidence="1" id="KW-0812">Transmembrane</keyword>
<comment type="caution">
    <text evidence="2">The sequence shown here is derived from an EMBL/GenBank/DDBJ whole genome shotgun (WGS) entry which is preliminary data.</text>
</comment>
<name>A0A263BV06_9BACI</name>
<dbReference type="EMBL" id="NPIA01000002">
    <property type="protein sequence ID" value="OZM57581.1"/>
    <property type="molecule type" value="Genomic_DNA"/>
</dbReference>